<dbReference type="Gene3D" id="3.30.465.60">
    <property type="match status" value="1"/>
</dbReference>
<comment type="subcellular location">
    <subcellularLocation>
        <location evidence="1 8">Cytoplasm</location>
    </subcellularLocation>
</comment>
<keyword evidence="6 8" id="KW-0067">ATP-binding</keyword>
<dbReference type="CDD" id="cd01992">
    <property type="entry name" value="TilS_N"/>
    <property type="match status" value="1"/>
</dbReference>
<dbReference type="InterPro" id="IPR011063">
    <property type="entry name" value="TilS/TtcA_N"/>
</dbReference>
<dbReference type="InterPro" id="IPR014729">
    <property type="entry name" value="Rossmann-like_a/b/a_fold"/>
</dbReference>
<dbReference type="Gene3D" id="3.40.50.620">
    <property type="entry name" value="HUPs"/>
    <property type="match status" value="1"/>
</dbReference>
<evidence type="ECO:0000256" key="8">
    <source>
        <dbReference type="HAMAP-Rule" id="MF_01161"/>
    </source>
</evidence>
<comment type="domain">
    <text evidence="8">The N-terminal region contains the highly conserved SGGXDS motif, predicted to be a P-loop motif involved in ATP binding.</text>
</comment>
<dbReference type="SUPFAM" id="SSF52402">
    <property type="entry name" value="Adenine nucleotide alpha hydrolases-like"/>
    <property type="match status" value="1"/>
</dbReference>
<dbReference type="PANTHER" id="PTHR43033:SF1">
    <property type="entry name" value="TRNA(ILE)-LYSIDINE SYNTHASE-RELATED"/>
    <property type="match status" value="1"/>
</dbReference>
<dbReference type="GO" id="GO:0005737">
    <property type="term" value="C:cytoplasm"/>
    <property type="evidence" value="ECO:0007669"/>
    <property type="project" value="UniProtKB-SubCell"/>
</dbReference>
<keyword evidence="11" id="KW-1185">Reference proteome</keyword>
<dbReference type="SUPFAM" id="SSF82829">
    <property type="entry name" value="MesJ substrate recognition domain-like"/>
    <property type="match status" value="1"/>
</dbReference>
<evidence type="ECO:0000256" key="5">
    <source>
        <dbReference type="ARBA" id="ARBA00022741"/>
    </source>
</evidence>
<dbReference type="InterPro" id="IPR012795">
    <property type="entry name" value="tRNA_Ile_lys_synt_N"/>
</dbReference>
<dbReference type="Proteomes" id="UP000270468">
    <property type="component" value="Unassembled WGS sequence"/>
</dbReference>
<dbReference type="SMART" id="SM00977">
    <property type="entry name" value="TilS_C"/>
    <property type="match status" value="1"/>
</dbReference>
<gene>
    <name evidence="8 10" type="primary">tilS</name>
    <name evidence="10" type="ORF">FILTAD_00160</name>
</gene>
<dbReference type="GO" id="GO:0006400">
    <property type="term" value="P:tRNA modification"/>
    <property type="evidence" value="ECO:0007669"/>
    <property type="project" value="UniProtKB-UniRule"/>
</dbReference>
<dbReference type="EC" id="6.3.4.19" evidence="8"/>
<dbReference type="EMBL" id="UXAV01000014">
    <property type="protein sequence ID" value="VDC18877.1"/>
    <property type="molecule type" value="Genomic_DNA"/>
</dbReference>
<dbReference type="SUPFAM" id="SSF56037">
    <property type="entry name" value="PheT/TilS domain"/>
    <property type="match status" value="1"/>
</dbReference>
<comment type="similarity">
    <text evidence="8">Belongs to the tRNA(Ile)-lysidine synthase family.</text>
</comment>
<protein>
    <recommendedName>
        <fullName evidence="8">tRNA(Ile)-lysidine synthase</fullName>
        <ecNumber evidence="8">6.3.4.19</ecNumber>
    </recommendedName>
    <alternativeName>
        <fullName evidence="8">tRNA(Ile)-2-lysyl-cytidine synthase</fullName>
    </alternativeName>
    <alternativeName>
        <fullName evidence="8">tRNA(Ile)-lysidine synthetase</fullName>
    </alternativeName>
</protein>
<reference evidence="10 11" key="1">
    <citation type="submission" date="2018-11" db="EMBL/GenBank/DDBJ databases">
        <authorList>
            <person name="Criscuolo A."/>
        </authorList>
    </citation>
    <scope>NUCLEOTIDE SEQUENCE [LARGE SCALE GENOMIC DNA]</scope>
    <source>
        <strain evidence="10">ATB-66</strain>
    </source>
</reference>
<name>A0A3P5WC78_9BACL</name>
<dbReference type="GO" id="GO:0005524">
    <property type="term" value="F:ATP binding"/>
    <property type="evidence" value="ECO:0007669"/>
    <property type="project" value="UniProtKB-UniRule"/>
</dbReference>
<feature type="domain" description="Lysidine-tRNA(Ile) synthetase C-terminal" evidence="9">
    <location>
        <begin position="389"/>
        <end position="462"/>
    </location>
</feature>
<comment type="function">
    <text evidence="8">Ligates lysine onto the cytidine present at position 34 of the AUA codon-specific tRNA(Ile) that contains the anticodon CAU, in an ATP-dependent manner. Cytidine is converted to lysidine, thus changing the amino acid specificity of the tRNA from methionine to isoleucine.</text>
</comment>
<dbReference type="Pfam" id="PF11734">
    <property type="entry name" value="TilS_C"/>
    <property type="match status" value="1"/>
</dbReference>
<sequence>MDRLVQDVLQFSTKWSLVAPGDRLLIACSGGVDSIALLHFMASERERMKIELAAVHVDHMLRGEESAIDGDLVEQLCETLGIPFFGGSVPVPAIVAEEGGNIQAVCREERYAYFSTIMNRYGYHVLATAHHAEDQLETMMMQLTKGTRPSGMPVKRNMDGGKLIRPFLPAMKADLYSYVKENDLQFREDPSNQSEKYMRNRLRHHVMPFILTENHLAAKNAVEVAGRIQEDDDLLDKLTTVNFDRIVAFTAEGLPSVDRKAFTDMHPALQKRMITLLLNYLYDGESIPVEYTNELISQLFHHISEQKGNVSIDLPRGGQFIREYDKLTFSRATKPFEQGTEKVFPEGSWTKWGREVQMYWNKLDELPAEAFADTDEIMYFDLPDSAFPLTIKSRTDGDRILLPGMKHSKRLSRLFIDEKVAMSQRDCWPIITTAQGEICAVPGVRYGVAFSKIKASRNKYIFRLKKL</sequence>
<evidence type="ECO:0000313" key="11">
    <source>
        <dbReference type="Proteomes" id="UP000270468"/>
    </source>
</evidence>
<evidence type="ECO:0000313" key="10">
    <source>
        <dbReference type="EMBL" id="VDC18877.1"/>
    </source>
</evidence>
<evidence type="ECO:0000256" key="1">
    <source>
        <dbReference type="ARBA" id="ARBA00004496"/>
    </source>
</evidence>
<organism evidence="10 11">
    <name type="scientific">Filibacter tadaridae</name>
    <dbReference type="NCBI Taxonomy" id="2483811"/>
    <lineage>
        <taxon>Bacteria</taxon>
        <taxon>Bacillati</taxon>
        <taxon>Bacillota</taxon>
        <taxon>Bacilli</taxon>
        <taxon>Bacillales</taxon>
        <taxon>Caryophanaceae</taxon>
        <taxon>Filibacter</taxon>
    </lineage>
</organism>
<evidence type="ECO:0000259" key="9">
    <source>
        <dbReference type="SMART" id="SM00977"/>
    </source>
</evidence>
<dbReference type="RefSeq" id="WP_124068615.1">
    <property type="nucleotide sequence ID" value="NZ_CBCRXF010000016.1"/>
</dbReference>
<dbReference type="PANTHER" id="PTHR43033">
    <property type="entry name" value="TRNA(ILE)-LYSIDINE SYNTHASE-RELATED"/>
    <property type="match status" value="1"/>
</dbReference>
<evidence type="ECO:0000256" key="2">
    <source>
        <dbReference type="ARBA" id="ARBA00022490"/>
    </source>
</evidence>
<accession>A0A3P5WC78</accession>
<dbReference type="NCBIfam" id="TIGR02432">
    <property type="entry name" value="lysidine_TilS_N"/>
    <property type="match status" value="1"/>
</dbReference>
<comment type="catalytic activity">
    <reaction evidence="7 8">
        <text>cytidine(34) in tRNA(Ile2) + L-lysine + ATP = lysidine(34) in tRNA(Ile2) + AMP + diphosphate + H(+)</text>
        <dbReference type="Rhea" id="RHEA:43744"/>
        <dbReference type="Rhea" id="RHEA-COMP:10625"/>
        <dbReference type="Rhea" id="RHEA-COMP:10670"/>
        <dbReference type="ChEBI" id="CHEBI:15378"/>
        <dbReference type="ChEBI" id="CHEBI:30616"/>
        <dbReference type="ChEBI" id="CHEBI:32551"/>
        <dbReference type="ChEBI" id="CHEBI:33019"/>
        <dbReference type="ChEBI" id="CHEBI:82748"/>
        <dbReference type="ChEBI" id="CHEBI:83665"/>
        <dbReference type="ChEBI" id="CHEBI:456215"/>
        <dbReference type="EC" id="6.3.4.19"/>
    </reaction>
</comment>
<proteinExistence type="inferred from homology"/>
<dbReference type="Pfam" id="PF01171">
    <property type="entry name" value="ATP_bind_3"/>
    <property type="match status" value="1"/>
</dbReference>
<evidence type="ECO:0000256" key="7">
    <source>
        <dbReference type="ARBA" id="ARBA00048539"/>
    </source>
</evidence>
<dbReference type="InterPro" id="IPR012094">
    <property type="entry name" value="tRNA_Ile_lys_synt"/>
</dbReference>
<dbReference type="AlphaFoldDB" id="A0A3P5WC78"/>
<dbReference type="OrthoDB" id="9807403at2"/>
<dbReference type="HAMAP" id="MF_01161">
    <property type="entry name" value="tRNA_Ile_lys_synt"/>
    <property type="match status" value="1"/>
</dbReference>
<keyword evidence="2 8" id="KW-0963">Cytoplasm</keyword>
<evidence type="ECO:0000256" key="6">
    <source>
        <dbReference type="ARBA" id="ARBA00022840"/>
    </source>
</evidence>
<feature type="binding site" evidence="8">
    <location>
        <begin position="29"/>
        <end position="34"/>
    </location>
    <ligand>
        <name>ATP</name>
        <dbReference type="ChEBI" id="CHEBI:30616"/>
    </ligand>
</feature>
<evidence type="ECO:0000256" key="4">
    <source>
        <dbReference type="ARBA" id="ARBA00022694"/>
    </source>
</evidence>
<keyword evidence="3 8" id="KW-0436">Ligase</keyword>
<dbReference type="InterPro" id="IPR012796">
    <property type="entry name" value="Lysidine-tRNA-synth_C"/>
</dbReference>
<dbReference type="NCBIfam" id="TIGR02433">
    <property type="entry name" value="lysidine_TilS_C"/>
    <property type="match status" value="1"/>
</dbReference>
<keyword evidence="4 8" id="KW-0819">tRNA processing</keyword>
<dbReference type="GO" id="GO:0032267">
    <property type="term" value="F:tRNA(Ile)-lysidine synthase activity"/>
    <property type="evidence" value="ECO:0007669"/>
    <property type="project" value="UniProtKB-EC"/>
</dbReference>
<keyword evidence="5 8" id="KW-0547">Nucleotide-binding</keyword>
<evidence type="ECO:0000256" key="3">
    <source>
        <dbReference type="ARBA" id="ARBA00022598"/>
    </source>
</evidence>